<feature type="non-terminal residue" evidence="1">
    <location>
        <position position="1"/>
    </location>
</feature>
<sequence>EVAPVEEVVEEVAPVEEVAEEVAPVEEVAEEISPEAEKIFERLEETPVPTPTYPIEEYADGRFSVSGVSPKFLIKNFSKEEADKFIAKLNDNPGSTLEAIRGYARLAKVPVEVKESVAAVEKKVEKIKEEDKSEDLKTAKDLAEQLRISMEVMSGGKDTGTRKKSIKEVKRLAKKLGTPDLPQQFLIDQAKEYLIELEKVPYAQRDFGKVALYKKHIQELEDSLEGLLRYQNKESIKKVYTQLKQQQKDMKETGHEIERGVDLSGNIGNLIRILEFDKVKLVRPVTKENPKGYITLSGAELLRSINAVTSGTQLPIPKGTKVTRLDTPAIRKRIDRFDKDNSALLRRYDAEIERNDNYVKNGRDKNNQPFTDEDGIKAINNIMRNFKVTHSQLISKYYRDAEELGFNASDFLPSIEEQSSDENLKKYYTRISNALNDLTATAGGVEAVFDKKQRSKKQREEKEVLYKMPERLLSGEVIIHQYHPTKAGQKKVLPGYPRKIPAQEGIDKPKGVPVTAYTAIRELKRPKMPPLFSKAEWMTYLGSSFDNRLYDLVRKGKISGSTLDIWEKINIDERVLEISPDITVVTTSDLESGKAMKAAIERIKRVNQDEMNK</sequence>
<gene>
    <name evidence="1" type="ORF">METZ01_LOCUS186946</name>
</gene>
<organism evidence="1">
    <name type="scientific">marine metagenome</name>
    <dbReference type="NCBI Taxonomy" id="408172"/>
    <lineage>
        <taxon>unclassified sequences</taxon>
        <taxon>metagenomes</taxon>
        <taxon>ecological metagenomes</taxon>
    </lineage>
</organism>
<accession>A0A382D7R9</accession>
<dbReference type="EMBL" id="UINC01037898">
    <property type="protein sequence ID" value="SVB34092.1"/>
    <property type="molecule type" value="Genomic_DNA"/>
</dbReference>
<dbReference type="AlphaFoldDB" id="A0A382D7R9"/>
<evidence type="ECO:0000313" key="1">
    <source>
        <dbReference type="EMBL" id="SVB34092.1"/>
    </source>
</evidence>
<feature type="non-terminal residue" evidence="1">
    <location>
        <position position="613"/>
    </location>
</feature>
<proteinExistence type="predicted"/>
<name>A0A382D7R9_9ZZZZ</name>
<protein>
    <submittedName>
        <fullName evidence="1">Uncharacterized protein</fullName>
    </submittedName>
</protein>
<reference evidence="1" key="1">
    <citation type="submission" date="2018-05" db="EMBL/GenBank/DDBJ databases">
        <authorList>
            <person name="Lanie J.A."/>
            <person name="Ng W.-L."/>
            <person name="Kazmierczak K.M."/>
            <person name="Andrzejewski T.M."/>
            <person name="Davidsen T.M."/>
            <person name="Wayne K.J."/>
            <person name="Tettelin H."/>
            <person name="Glass J.I."/>
            <person name="Rusch D."/>
            <person name="Podicherti R."/>
            <person name="Tsui H.-C.T."/>
            <person name="Winkler M.E."/>
        </authorList>
    </citation>
    <scope>NUCLEOTIDE SEQUENCE</scope>
</reference>